<feature type="transmembrane region" description="Helical" evidence="10">
    <location>
        <begin position="612"/>
        <end position="635"/>
    </location>
</feature>
<dbReference type="Proteomes" id="UP000663865">
    <property type="component" value="Unassembled WGS sequence"/>
</dbReference>
<name>A0A818EP98_9BILA</name>
<dbReference type="SUPFAM" id="SSF101898">
    <property type="entry name" value="NHL repeat"/>
    <property type="match status" value="1"/>
</dbReference>
<evidence type="ECO:0000256" key="10">
    <source>
        <dbReference type="SAM" id="Phobius"/>
    </source>
</evidence>
<dbReference type="PRINTS" id="PR00463">
    <property type="entry name" value="EP450I"/>
</dbReference>
<evidence type="ECO:0000256" key="4">
    <source>
        <dbReference type="ARBA" id="ARBA00022737"/>
    </source>
</evidence>
<proteinExistence type="inferred from homology"/>
<dbReference type="PANTHER" id="PTHR24291">
    <property type="entry name" value="CYTOCHROME P450 FAMILY 4"/>
    <property type="match status" value="1"/>
</dbReference>
<feature type="repeat" description="NHL" evidence="9">
    <location>
        <begin position="896"/>
        <end position="926"/>
    </location>
</feature>
<evidence type="ECO:0000256" key="9">
    <source>
        <dbReference type="PROSITE-ProRule" id="PRU00504"/>
    </source>
</evidence>
<dbReference type="Pfam" id="PF01436">
    <property type="entry name" value="NHL"/>
    <property type="match status" value="3"/>
</dbReference>
<dbReference type="Pfam" id="PF00067">
    <property type="entry name" value="p450"/>
    <property type="match status" value="1"/>
</dbReference>
<evidence type="ECO:0008006" key="13">
    <source>
        <dbReference type="Google" id="ProtNLM"/>
    </source>
</evidence>
<dbReference type="InterPro" id="IPR011042">
    <property type="entry name" value="6-blade_b-propeller_TolB-like"/>
</dbReference>
<dbReference type="GO" id="GO:0005506">
    <property type="term" value="F:iron ion binding"/>
    <property type="evidence" value="ECO:0007669"/>
    <property type="project" value="InterPro"/>
</dbReference>
<keyword evidence="10" id="KW-0472">Membrane</keyword>
<dbReference type="Gene3D" id="2.120.10.30">
    <property type="entry name" value="TolB, C-terminal domain"/>
    <property type="match status" value="2"/>
</dbReference>
<keyword evidence="2 8" id="KW-0349">Heme</keyword>
<accession>A0A818EP98</accession>
<keyword evidence="10" id="KW-1133">Transmembrane helix</keyword>
<keyword evidence="5" id="KW-0560">Oxidoreductase</keyword>
<dbReference type="PROSITE" id="PS51125">
    <property type="entry name" value="NHL"/>
    <property type="match status" value="3"/>
</dbReference>
<evidence type="ECO:0000256" key="6">
    <source>
        <dbReference type="ARBA" id="ARBA00023004"/>
    </source>
</evidence>
<comment type="cofactor">
    <cofactor evidence="8">
        <name>heme</name>
        <dbReference type="ChEBI" id="CHEBI:30413"/>
    </cofactor>
</comment>
<reference evidence="11" key="1">
    <citation type="submission" date="2021-02" db="EMBL/GenBank/DDBJ databases">
        <authorList>
            <person name="Nowell W R."/>
        </authorList>
    </citation>
    <scope>NUCLEOTIDE SEQUENCE</scope>
</reference>
<dbReference type="GO" id="GO:0004497">
    <property type="term" value="F:monooxygenase activity"/>
    <property type="evidence" value="ECO:0007669"/>
    <property type="project" value="UniProtKB-KW"/>
</dbReference>
<keyword evidence="4" id="KW-0677">Repeat</keyword>
<feature type="repeat" description="NHL" evidence="9">
    <location>
        <begin position="716"/>
        <end position="755"/>
    </location>
</feature>
<evidence type="ECO:0000256" key="5">
    <source>
        <dbReference type="ARBA" id="ARBA00023002"/>
    </source>
</evidence>
<keyword evidence="3 8" id="KW-0479">Metal-binding</keyword>
<feature type="repeat" description="NHL" evidence="9">
    <location>
        <begin position="940"/>
        <end position="974"/>
    </location>
</feature>
<keyword evidence="6 8" id="KW-0408">Iron</keyword>
<feature type="transmembrane region" description="Helical" evidence="10">
    <location>
        <begin position="278"/>
        <end position="299"/>
    </location>
</feature>
<dbReference type="EMBL" id="CAJNYV010002188">
    <property type="protein sequence ID" value="CAF3462207.1"/>
    <property type="molecule type" value="Genomic_DNA"/>
</dbReference>
<dbReference type="CDD" id="cd05819">
    <property type="entry name" value="NHL"/>
    <property type="match status" value="1"/>
</dbReference>
<keyword evidence="10" id="KW-0812">Transmembrane</keyword>
<dbReference type="Gene3D" id="1.10.630.10">
    <property type="entry name" value="Cytochrome P450"/>
    <property type="match status" value="1"/>
</dbReference>
<evidence type="ECO:0000256" key="3">
    <source>
        <dbReference type="ARBA" id="ARBA00022723"/>
    </source>
</evidence>
<dbReference type="CDD" id="cd00302">
    <property type="entry name" value="cytochrome_P450"/>
    <property type="match status" value="1"/>
</dbReference>
<dbReference type="InterPro" id="IPR002401">
    <property type="entry name" value="Cyt_P450_E_grp-I"/>
</dbReference>
<evidence type="ECO:0000256" key="7">
    <source>
        <dbReference type="ARBA" id="ARBA00023033"/>
    </source>
</evidence>
<evidence type="ECO:0000256" key="8">
    <source>
        <dbReference type="PIRSR" id="PIRSR602401-1"/>
    </source>
</evidence>
<dbReference type="GO" id="GO:0016705">
    <property type="term" value="F:oxidoreductase activity, acting on paired donors, with incorporation or reduction of molecular oxygen"/>
    <property type="evidence" value="ECO:0007669"/>
    <property type="project" value="InterPro"/>
</dbReference>
<dbReference type="SUPFAM" id="SSF48264">
    <property type="entry name" value="Cytochrome P450"/>
    <property type="match status" value="1"/>
</dbReference>
<evidence type="ECO:0000313" key="11">
    <source>
        <dbReference type="EMBL" id="CAF3462207.1"/>
    </source>
</evidence>
<dbReference type="InterPro" id="IPR050196">
    <property type="entry name" value="Cytochrome_P450_Monoox"/>
</dbReference>
<sequence length="977" mass="109877">MPVLPPQFLFGNMLQTGIVGRQIPMNILFLQLKDKLGDVFQFWFGPMRLIVVSRLEDVQHIFAHRHLYDQGDMFINILNLVNPNAIIGLKGPKFKRHTTIISPLFRRAKISAHADTIIDCTDKLLNRWRNYNNNPTDIHLNLIEQSQQLLLTILGFVAFDYDLQTLDEEDRSNENELTHALCINFKTSIFVARLPMFIARIYLVLNYEYRQARMTIDRYLQQMIDQELRETAVTRTQRRKTSLIASLVASLQEDELFEATKSEEHKKGLSQIEVMGEMLALLSAGYSPTSAALVWFMHLMSKYPQVQSKLKNELVEYNLQRLSVEQIDSLTYLDCVIRELFRFVPPIVGTLRTLTADDRLSATGVQLSKGDQVFIPFYNLGRDSRYWSGSFDLDQFHPERFLIESNMNSNKTASIAFGGGHRQCIGQDFARLELKAICVRLMQHMSFGDGGPDVNESGYKQTDTILPKHIDGYVTKKPIVIKISRSNNHQSLQTGSTFKSKSSVHIITRAANKIHPKAQKSIELSQNPYSLGNFSWPSHHSLGNMQQCYDAHSTLHNHYQKLNHPVKLLKTSTILSGEMNDIREVSSNENGTIYDHHRPTKKKTKKNGVHRFIIAIILLLIISGIILIAVLVPVLTKFGSGTKTELPTTHVLRWKSNGITVAGLTGLQGNTSYQLMQPKKVFWKRPNILYIADYQNNRVQRYEIGSSSGTTVAGDGSFGSSLNQLYYPSYVTIDSNDEIVVADTYNNRVQLWSTGSTSGIKIAGTGNKIKSICLMLVFKQIFSGVAGNSLNQLQLPTGVSYDSNSNTLYIADYTNDRVMRYLYGASNGTIAAGGNGFGITNIKLWRPAGLYFDSFSNNLLIANANAQTIVQWPLNASNWTLVAGCAGTSGNNATLLNYPMDVVLDPMGNIYVADRNNHRIQLFMNGQTQGITIAGVTSMFGSNDTLLNLPFGVTLDNQLNLYVADTGNHRIQQFLRY</sequence>
<comment type="caution">
    <text evidence="11">The sequence shown here is derived from an EMBL/GenBank/DDBJ whole genome shotgun (WGS) entry which is preliminary data.</text>
</comment>
<dbReference type="InterPro" id="IPR001128">
    <property type="entry name" value="Cyt_P450"/>
</dbReference>
<protein>
    <recommendedName>
        <fullName evidence="13">Cytochrome P450</fullName>
    </recommendedName>
</protein>
<comment type="similarity">
    <text evidence="1">Belongs to the cytochrome P450 family.</text>
</comment>
<dbReference type="AlphaFoldDB" id="A0A818EP98"/>
<dbReference type="GO" id="GO:0020037">
    <property type="term" value="F:heme binding"/>
    <property type="evidence" value="ECO:0007669"/>
    <property type="project" value="InterPro"/>
</dbReference>
<evidence type="ECO:0000256" key="2">
    <source>
        <dbReference type="ARBA" id="ARBA00022617"/>
    </source>
</evidence>
<evidence type="ECO:0000313" key="12">
    <source>
        <dbReference type="Proteomes" id="UP000663865"/>
    </source>
</evidence>
<dbReference type="PANTHER" id="PTHR24291:SF50">
    <property type="entry name" value="BIFUNCTIONAL ALBAFLAVENONE MONOOXYGENASE_TERPENE SYNTHASE"/>
    <property type="match status" value="1"/>
</dbReference>
<organism evidence="11 12">
    <name type="scientific">Rotaria socialis</name>
    <dbReference type="NCBI Taxonomy" id="392032"/>
    <lineage>
        <taxon>Eukaryota</taxon>
        <taxon>Metazoa</taxon>
        <taxon>Spiralia</taxon>
        <taxon>Gnathifera</taxon>
        <taxon>Rotifera</taxon>
        <taxon>Eurotatoria</taxon>
        <taxon>Bdelloidea</taxon>
        <taxon>Philodinida</taxon>
        <taxon>Philodinidae</taxon>
        <taxon>Rotaria</taxon>
    </lineage>
</organism>
<gene>
    <name evidence="11" type="ORF">KIK155_LOCUS13185</name>
</gene>
<evidence type="ECO:0000256" key="1">
    <source>
        <dbReference type="ARBA" id="ARBA00010617"/>
    </source>
</evidence>
<dbReference type="InterPro" id="IPR001258">
    <property type="entry name" value="NHL_repeat"/>
</dbReference>
<dbReference type="PROSITE" id="PS00086">
    <property type="entry name" value="CYTOCHROME_P450"/>
    <property type="match status" value="1"/>
</dbReference>
<dbReference type="InterPro" id="IPR036396">
    <property type="entry name" value="Cyt_P450_sf"/>
</dbReference>
<feature type="binding site" description="axial binding residue" evidence="8">
    <location>
        <position position="424"/>
    </location>
    <ligand>
        <name>heme</name>
        <dbReference type="ChEBI" id="CHEBI:30413"/>
    </ligand>
    <ligandPart>
        <name>Fe</name>
        <dbReference type="ChEBI" id="CHEBI:18248"/>
    </ligandPart>
</feature>
<dbReference type="PRINTS" id="PR00385">
    <property type="entry name" value="P450"/>
</dbReference>
<dbReference type="InterPro" id="IPR017972">
    <property type="entry name" value="Cyt_P450_CS"/>
</dbReference>
<keyword evidence="7" id="KW-0503">Monooxygenase</keyword>